<dbReference type="EMBL" id="NBBJ01000002">
    <property type="protein sequence ID" value="OWK30849.1"/>
    <property type="molecule type" value="Genomic_DNA"/>
</dbReference>
<dbReference type="GO" id="GO:0005509">
    <property type="term" value="F:calcium ion binding"/>
    <property type="evidence" value="ECO:0007669"/>
    <property type="project" value="InterPro"/>
</dbReference>
<name>A0A245ZM80_9SPHN</name>
<dbReference type="PROSITE" id="PS50222">
    <property type="entry name" value="EF_HAND_2"/>
    <property type="match status" value="1"/>
</dbReference>
<proteinExistence type="predicted"/>
<protein>
    <recommendedName>
        <fullName evidence="3">EF-hand domain-containing protein</fullName>
    </recommendedName>
</protein>
<dbReference type="CDD" id="cd00051">
    <property type="entry name" value="EFh"/>
    <property type="match status" value="1"/>
</dbReference>
<evidence type="ECO:0000256" key="1">
    <source>
        <dbReference type="SAM" id="MobiDB-lite"/>
    </source>
</evidence>
<organism evidence="4 5">
    <name type="scientific">Sphingomonas mucosissima</name>
    <dbReference type="NCBI Taxonomy" id="370959"/>
    <lineage>
        <taxon>Bacteria</taxon>
        <taxon>Pseudomonadati</taxon>
        <taxon>Pseudomonadota</taxon>
        <taxon>Alphaproteobacteria</taxon>
        <taxon>Sphingomonadales</taxon>
        <taxon>Sphingomonadaceae</taxon>
        <taxon>Sphingomonas</taxon>
    </lineage>
</organism>
<accession>A0A245ZM80</accession>
<dbReference type="AlphaFoldDB" id="A0A245ZM80"/>
<dbReference type="Proteomes" id="UP000197783">
    <property type="component" value="Unassembled WGS sequence"/>
</dbReference>
<evidence type="ECO:0000259" key="3">
    <source>
        <dbReference type="PROSITE" id="PS50222"/>
    </source>
</evidence>
<dbReference type="InterPro" id="IPR018247">
    <property type="entry name" value="EF_Hand_1_Ca_BS"/>
</dbReference>
<reference evidence="4 5" key="1">
    <citation type="submission" date="2017-03" db="EMBL/GenBank/DDBJ databases">
        <title>Genome sequence of Sphingomonas mucosissima DSM 17494.</title>
        <authorList>
            <person name="Poehlein A."/>
            <person name="Wuebbeler J.H."/>
            <person name="Steinbuechel A."/>
            <person name="Daniel R."/>
        </authorList>
    </citation>
    <scope>NUCLEOTIDE SEQUENCE [LARGE SCALE GENOMIC DNA]</scope>
    <source>
        <strain evidence="4 5">DSM 17494</strain>
    </source>
</reference>
<feature type="domain" description="EF-hand" evidence="3">
    <location>
        <begin position="60"/>
        <end position="95"/>
    </location>
</feature>
<keyword evidence="2" id="KW-0732">Signal</keyword>
<feature type="signal peptide" evidence="2">
    <location>
        <begin position="1"/>
        <end position="19"/>
    </location>
</feature>
<dbReference type="SMART" id="SM00054">
    <property type="entry name" value="EFh"/>
    <property type="match status" value="2"/>
</dbReference>
<evidence type="ECO:0000256" key="2">
    <source>
        <dbReference type="SAM" id="SignalP"/>
    </source>
</evidence>
<dbReference type="Gene3D" id="1.10.238.10">
    <property type="entry name" value="EF-hand"/>
    <property type="match status" value="1"/>
</dbReference>
<gene>
    <name evidence="4" type="ORF">SPMU_18390</name>
</gene>
<feature type="chain" id="PRO_5013303781" description="EF-hand domain-containing protein" evidence="2">
    <location>
        <begin position="20"/>
        <end position="142"/>
    </location>
</feature>
<feature type="compositionally biased region" description="Low complexity" evidence="1">
    <location>
        <begin position="40"/>
        <end position="56"/>
    </location>
</feature>
<feature type="region of interest" description="Disordered" evidence="1">
    <location>
        <begin position="25"/>
        <end position="60"/>
    </location>
</feature>
<dbReference type="InterPro" id="IPR011992">
    <property type="entry name" value="EF-hand-dom_pair"/>
</dbReference>
<dbReference type="PROSITE" id="PS00018">
    <property type="entry name" value="EF_HAND_1"/>
    <property type="match status" value="1"/>
</dbReference>
<keyword evidence="5" id="KW-1185">Reference proteome</keyword>
<comment type="caution">
    <text evidence="4">The sequence shown here is derived from an EMBL/GenBank/DDBJ whole genome shotgun (WGS) entry which is preliminary data.</text>
</comment>
<evidence type="ECO:0000313" key="4">
    <source>
        <dbReference type="EMBL" id="OWK30849.1"/>
    </source>
</evidence>
<dbReference type="InterPro" id="IPR002048">
    <property type="entry name" value="EF_hand_dom"/>
</dbReference>
<evidence type="ECO:0000313" key="5">
    <source>
        <dbReference type="Proteomes" id="UP000197783"/>
    </source>
</evidence>
<dbReference type="SUPFAM" id="SSF47473">
    <property type="entry name" value="EF-hand"/>
    <property type="match status" value="1"/>
</dbReference>
<sequence>MLRQLIMATTVAVAAPVFAQSADKATPAPSVATPGASILPQQPAPAASGDPAGAAQTPDQASSIVNAEFASYDKDGNGLLDKAEFAAWMDALKARAPAGGDKPGDAKWNEAAFAKADKDESLSLTRSELADFLGMSVKSSAG</sequence>